<feature type="region of interest" description="Disordered" evidence="1">
    <location>
        <begin position="182"/>
        <end position="202"/>
    </location>
</feature>
<proteinExistence type="predicted"/>
<dbReference type="PANTHER" id="PTHR36223">
    <property type="entry name" value="BETA-LACTAMASE-TYPE TRANSPEPTIDASE FOLD DOMAIN CONTAINING PROTEIN"/>
    <property type="match status" value="1"/>
</dbReference>
<name>A0ABR3GJ68_9PEZI</name>
<dbReference type="EMBL" id="JBBBZM010000059">
    <property type="protein sequence ID" value="KAL0635976.1"/>
    <property type="molecule type" value="Genomic_DNA"/>
</dbReference>
<accession>A0ABR3GJ68</accession>
<gene>
    <name evidence="3" type="ORF">Q9L58_005115</name>
</gene>
<comment type="caution">
    <text evidence="3">The sequence shown here is derived from an EMBL/GenBank/DDBJ whole genome shotgun (WGS) entry which is preliminary data.</text>
</comment>
<protein>
    <recommendedName>
        <fullName evidence="2">DUF7918 domain-containing protein</fullName>
    </recommendedName>
</protein>
<feature type="domain" description="DUF7918" evidence="2">
    <location>
        <begin position="7"/>
        <end position="194"/>
    </location>
</feature>
<sequence>MPVFKDISCSIQIGSSTLHEYGDVGDDQSSQSPVTKVVYIEAQESATFSIFCEVLPSYVHDATAGNRVSFRVYIDGRAHCRRSINVKEHNHVCELQGSYGTDSSGIEFVRPFQFAGVLIVEDHESDVRVDPSLLATMGEISVYVVRTRSVPGTSRNKPKKPHAAPEIRSIEKVNEKALKGRDLTHVTKCAPQPYMPEAPALK</sequence>
<evidence type="ECO:0000259" key="2">
    <source>
        <dbReference type="Pfam" id="PF25534"/>
    </source>
</evidence>
<organism evidence="3 4">
    <name type="scientific">Discina gigas</name>
    <dbReference type="NCBI Taxonomy" id="1032678"/>
    <lineage>
        <taxon>Eukaryota</taxon>
        <taxon>Fungi</taxon>
        <taxon>Dikarya</taxon>
        <taxon>Ascomycota</taxon>
        <taxon>Pezizomycotina</taxon>
        <taxon>Pezizomycetes</taxon>
        <taxon>Pezizales</taxon>
        <taxon>Discinaceae</taxon>
        <taxon>Discina</taxon>
    </lineage>
</organism>
<dbReference type="PANTHER" id="PTHR36223:SF1">
    <property type="entry name" value="TRANSCRIPTION ELONGATION FACTOR EAF N-TERMINAL DOMAIN-CONTAINING PROTEIN"/>
    <property type="match status" value="1"/>
</dbReference>
<dbReference type="Proteomes" id="UP001447188">
    <property type="component" value="Unassembled WGS sequence"/>
</dbReference>
<feature type="region of interest" description="Disordered" evidence="1">
    <location>
        <begin position="150"/>
        <end position="169"/>
    </location>
</feature>
<reference evidence="3 4" key="1">
    <citation type="submission" date="2024-02" db="EMBL/GenBank/DDBJ databases">
        <title>Discinaceae phylogenomics.</title>
        <authorList>
            <person name="Dirks A.C."/>
            <person name="James T.Y."/>
        </authorList>
    </citation>
    <scope>NUCLEOTIDE SEQUENCE [LARGE SCALE GENOMIC DNA]</scope>
    <source>
        <strain evidence="3 4">ACD0624</strain>
    </source>
</reference>
<evidence type="ECO:0000313" key="4">
    <source>
        <dbReference type="Proteomes" id="UP001447188"/>
    </source>
</evidence>
<dbReference type="Pfam" id="PF25534">
    <property type="entry name" value="DUF7918"/>
    <property type="match status" value="1"/>
</dbReference>
<evidence type="ECO:0000313" key="3">
    <source>
        <dbReference type="EMBL" id="KAL0635976.1"/>
    </source>
</evidence>
<evidence type="ECO:0000256" key="1">
    <source>
        <dbReference type="SAM" id="MobiDB-lite"/>
    </source>
</evidence>
<keyword evidence="4" id="KW-1185">Reference proteome</keyword>
<dbReference type="InterPro" id="IPR057678">
    <property type="entry name" value="DUF7918"/>
</dbReference>